<gene>
    <name evidence="3" type="ORF">B1B_11253</name>
</gene>
<dbReference type="GO" id="GO:0017178">
    <property type="term" value="F:diphthine-ammonia ligase activity"/>
    <property type="evidence" value="ECO:0007669"/>
    <property type="project" value="TreeGrafter"/>
</dbReference>
<dbReference type="PANTHER" id="PTHR12196:SF2">
    <property type="entry name" value="DIPHTHINE--AMMONIA LIGASE"/>
    <property type="match status" value="1"/>
</dbReference>
<accession>T1A0F8</accession>
<evidence type="ECO:0000313" key="3">
    <source>
        <dbReference type="EMBL" id="EQD50393.1"/>
    </source>
</evidence>
<proteinExistence type="predicted"/>
<reference evidence="3" key="1">
    <citation type="submission" date="2013-08" db="EMBL/GenBank/DDBJ databases">
        <authorList>
            <person name="Mendez C."/>
            <person name="Richter M."/>
            <person name="Ferrer M."/>
            <person name="Sanchez J."/>
        </authorList>
    </citation>
    <scope>NUCLEOTIDE SEQUENCE</scope>
</reference>
<feature type="region of interest" description="Disordered" evidence="1">
    <location>
        <begin position="147"/>
        <end position="167"/>
    </location>
</feature>
<dbReference type="InterPro" id="IPR002761">
    <property type="entry name" value="Diphthami_syn_dom"/>
</dbReference>
<dbReference type="Gene3D" id="3.40.50.620">
    <property type="entry name" value="HUPs"/>
    <property type="match status" value="1"/>
</dbReference>
<dbReference type="Pfam" id="PF01902">
    <property type="entry name" value="Diphthami_syn_2"/>
    <property type="match status" value="1"/>
</dbReference>
<sequence length="167" mass="18273">SEADEDDALRSALSTAHGPVVAGAIASSYQWSRLSRIADELDRRVYAPLWGKDGSIVVRAEIDAGLDIRMIHLSAEPLTEELLGLRLDLVLLAELERRSREQRRFHPAGEGGEFETLVVDAPFFDRRIALDETHIEERGGARRLTVDRAHLEAKPASDGPRAGGAAA</sequence>
<dbReference type="GO" id="GO:0017183">
    <property type="term" value="P:protein histidyl modification to diphthamide"/>
    <property type="evidence" value="ECO:0007669"/>
    <property type="project" value="TreeGrafter"/>
</dbReference>
<evidence type="ECO:0000256" key="1">
    <source>
        <dbReference type="SAM" id="MobiDB-lite"/>
    </source>
</evidence>
<organism evidence="3">
    <name type="scientific">mine drainage metagenome</name>
    <dbReference type="NCBI Taxonomy" id="410659"/>
    <lineage>
        <taxon>unclassified sequences</taxon>
        <taxon>metagenomes</taxon>
        <taxon>ecological metagenomes</taxon>
    </lineage>
</organism>
<protein>
    <submittedName>
        <fullName evidence="3">Protein containing DUF71, ATP-binding region</fullName>
    </submittedName>
</protein>
<feature type="domain" description="Diphthamide synthase" evidence="2">
    <location>
        <begin position="9"/>
        <end position="149"/>
    </location>
</feature>
<dbReference type="AlphaFoldDB" id="T1A0F8"/>
<dbReference type="SUPFAM" id="SSF52402">
    <property type="entry name" value="Adenine nucleotide alpha hydrolases-like"/>
    <property type="match status" value="1"/>
</dbReference>
<dbReference type="Gene3D" id="3.90.1490.10">
    <property type="entry name" value="putative n-type atp pyrophosphatase, domain 2"/>
    <property type="match status" value="1"/>
</dbReference>
<keyword evidence="3" id="KW-0547">Nucleotide-binding</keyword>
<keyword evidence="3" id="KW-0067">ATP-binding</keyword>
<reference evidence="3" key="2">
    <citation type="journal article" date="2014" name="ISME J.">
        <title>Microbial stratification in low pH oxic and suboxic macroscopic growths along an acid mine drainage.</title>
        <authorList>
            <person name="Mendez-Garcia C."/>
            <person name="Mesa V."/>
            <person name="Sprenger R.R."/>
            <person name="Richter M."/>
            <person name="Diez M.S."/>
            <person name="Solano J."/>
            <person name="Bargiela R."/>
            <person name="Golyshina O.V."/>
            <person name="Manteca A."/>
            <person name="Ramos J.L."/>
            <person name="Gallego J.R."/>
            <person name="Llorente I."/>
            <person name="Martins Dos Santos V.A."/>
            <person name="Jensen O.N."/>
            <person name="Pelaez A.I."/>
            <person name="Sanchez J."/>
            <person name="Ferrer M."/>
        </authorList>
    </citation>
    <scope>NUCLEOTIDE SEQUENCE</scope>
</reference>
<dbReference type="EMBL" id="AUZY01007291">
    <property type="protein sequence ID" value="EQD50393.1"/>
    <property type="molecule type" value="Genomic_DNA"/>
</dbReference>
<dbReference type="InterPro" id="IPR014729">
    <property type="entry name" value="Rossmann-like_a/b/a_fold"/>
</dbReference>
<feature type="non-terminal residue" evidence="3">
    <location>
        <position position="1"/>
    </location>
</feature>
<dbReference type="InterPro" id="IPR030662">
    <property type="entry name" value="DPH6/MJ0570"/>
</dbReference>
<evidence type="ECO:0000259" key="2">
    <source>
        <dbReference type="Pfam" id="PF01902"/>
    </source>
</evidence>
<name>T1A0F8_9ZZZZ</name>
<dbReference type="PANTHER" id="PTHR12196">
    <property type="entry name" value="DOMAIN OF UNKNOWN FUNCTION 71 DUF71 -CONTAINING PROTEIN"/>
    <property type="match status" value="1"/>
</dbReference>
<comment type="caution">
    <text evidence="3">The sequence shown here is derived from an EMBL/GenBank/DDBJ whole genome shotgun (WGS) entry which is preliminary data.</text>
</comment>
<dbReference type="GO" id="GO:0005524">
    <property type="term" value="F:ATP binding"/>
    <property type="evidence" value="ECO:0007669"/>
    <property type="project" value="UniProtKB-KW"/>
</dbReference>